<feature type="chain" id="PRO_5042520937" description="Lipoprotein" evidence="1">
    <location>
        <begin position="21"/>
        <end position="171"/>
    </location>
</feature>
<accession>A0AAJ6NLK5</accession>
<protein>
    <recommendedName>
        <fullName evidence="4">Lipoprotein</fullName>
    </recommendedName>
</protein>
<sequence>MNKTLCLLSLCIAMSGCSTLPDSSTPATLDNLATAGSLNCKANELCPNVFVEWDKQQKQQLRVETVLNSSYDYYDIKSITFLIDGRSFAYQPMGPTEQKNINRLIPRRSSNSFIVPSSFLYELRKAQNVELSIETDKGNIKRSVYTPNQQSTLYQNFVKLIAGLPTQASKS</sequence>
<dbReference type="RefSeq" id="WP_272655940.1">
    <property type="nucleotide sequence ID" value="NZ_CP085083.1"/>
</dbReference>
<evidence type="ECO:0000313" key="2">
    <source>
        <dbReference type="EMBL" id="WDZ52634.1"/>
    </source>
</evidence>
<evidence type="ECO:0008006" key="4">
    <source>
        <dbReference type="Google" id="ProtNLM"/>
    </source>
</evidence>
<dbReference type="Proteomes" id="UP001199528">
    <property type="component" value="Chromosome"/>
</dbReference>
<name>A0AAJ6NLK5_9GAMM</name>
<organism evidence="2 3">
    <name type="scientific">Acinetobacter vivianii</name>
    <dbReference type="NCBI Taxonomy" id="1776742"/>
    <lineage>
        <taxon>Bacteria</taxon>
        <taxon>Pseudomonadati</taxon>
        <taxon>Pseudomonadota</taxon>
        <taxon>Gammaproteobacteria</taxon>
        <taxon>Moraxellales</taxon>
        <taxon>Moraxellaceae</taxon>
        <taxon>Acinetobacter</taxon>
    </lineage>
</organism>
<dbReference type="PROSITE" id="PS51257">
    <property type="entry name" value="PROKAR_LIPOPROTEIN"/>
    <property type="match status" value="1"/>
</dbReference>
<proteinExistence type="predicted"/>
<evidence type="ECO:0000256" key="1">
    <source>
        <dbReference type="SAM" id="SignalP"/>
    </source>
</evidence>
<dbReference type="AlphaFoldDB" id="A0AAJ6NLK5"/>
<reference evidence="2" key="1">
    <citation type="journal article" date="2022" name="Front Environ Sci">
        <title>Complete genome sequence analysis of a novel alkane-degrading bacterial strain, Acinetobacter vivianii KJ-1, and its diesel degradation ability.</title>
        <authorList>
            <person name="Zhang Y."/>
            <person name="Song F."/>
            <person name="Wang J."/>
            <person name="Zhao Q."/>
            <person name="Zheng L."/>
            <person name="Wang Z."/>
            <person name="Zhang X."/>
            <person name="Gao Y."/>
            <person name="Chen G."/>
            <person name="Huang Y."/>
        </authorList>
    </citation>
    <scope>NUCLEOTIDE SEQUENCE</scope>
    <source>
        <strain evidence="2">KJ-1</strain>
    </source>
</reference>
<dbReference type="KEGG" id="aviv:LF296_07625"/>
<reference evidence="2" key="2">
    <citation type="submission" date="2023-02" db="EMBL/GenBank/DDBJ databases">
        <authorList>
            <person name="Huang Y."/>
            <person name="Zhang Y."/>
            <person name="Zhang T."/>
            <person name="Wang J."/>
        </authorList>
    </citation>
    <scope>NUCLEOTIDE SEQUENCE</scope>
    <source>
        <strain evidence="2">KJ-1</strain>
    </source>
</reference>
<dbReference type="EMBL" id="CP085083">
    <property type="protein sequence ID" value="WDZ52634.1"/>
    <property type="molecule type" value="Genomic_DNA"/>
</dbReference>
<gene>
    <name evidence="2" type="ORF">LF296_07625</name>
</gene>
<keyword evidence="1" id="KW-0732">Signal</keyword>
<evidence type="ECO:0000313" key="3">
    <source>
        <dbReference type="Proteomes" id="UP001199528"/>
    </source>
</evidence>
<feature type="signal peptide" evidence="1">
    <location>
        <begin position="1"/>
        <end position="20"/>
    </location>
</feature>